<comment type="catalytic activity">
    <reaction evidence="11">
        <text>6-carboxyhexanoyl-[ACP] + L-alanine + H(+) = (8S)-8-amino-7-oxononanoate + holo-[ACP] + CO2</text>
        <dbReference type="Rhea" id="RHEA:42288"/>
        <dbReference type="Rhea" id="RHEA-COMP:9685"/>
        <dbReference type="Rhea" id="RHEA-COMP:9955"/>
        <dbReference type="ChEBI" id="CHEBI:15378"/>
        <dbReference type="ChEBI" id="CHEBI:16526"/>
        <dbReference type="ChEBI" id="CHEBI:57972"/>
        <dbReference type="ChEBI" id="CHEBI:64479"/>
        <dbReference type="ChEBI" id="CHEBI:78846"/>
        <dbReference type="ChEBI" id="CHEBI:149468"/>
        <dbReference type="EC" id="2.3.1.47"/>
    </reaction>
</comment>
<name>A0A7T8ED59_9GAMM</name>
<comment type="subunit">
    <text evidence="4">Homodimer.</text>
</comment>
<keyword evidence="8 12" id="KW-0663">Pyridoxal phosphate</keyword>
<evidence type="ECO:0000256" key="2">
    <source>
        <dbReference type="ARBA" id="ARBA00004746"/>
    </source>
</evidence>
<evidence type="ECO:0000256" key="7">
    <source>
        <dbReference type="ARBA" id="ARBA00022756"/>
    </source>
</evidence>
<evidence type="ECO:0000256" key="11">
    <source>
        <dbReference type="ARBA" id="ARBA00047715"/>
    </source>
</evidence>
<evidence type="ECO:0000256" key="9">
    <source>
        <dbReference type="ARBA" id="ARBA00032610"/>
    </source>
</evidence>
<evidence type="ECO:0000256" key="4">
    <source>
        <dbReference type="ARBA" id="ARBA00011738"/>
    </source>
</evidence>
<dbReference type="InterPro" id="IPR050087">
    <property type="entry name" value="AON_synthase_class-II"/>
</dbReference>
<dbReference type="SUPFAM" id="SSF53383">
    <property type="entry name" value="PLP-dependent transferases"/>
    <property type="match status" value="1"/>
</dbReference>
<comment type="cofactor">
    <cofactor evidence="1 12">
        <name>pyridoxal 5'-phosphate</name>
        <dbReference type="ChEBI" id="CHEBI:597326"/>
    </cofactor>
</comment>
<dbReference type="InterPro" id="IPR015424">
    <property type="entry name" value="PyrdxlP-dep_Trfase"/>
</dbReference>
<dbReference type="InterPro" id="IPR001917">
    <property type="entry name" value="Aminotrans_II_pyridoxalP_BS"/>
</dbReference>
<dbReference type="Pfam" id="PF00155">
    <property type="entry name" value="Aminotran_1_2"/>
    <property type="match status" value="1"/>
</dbReference>
<evidence type="ECO:0000256" key="1">
    <source>
        <dbReference type="ARBA" id="ARBA00001933"/>
    </source>
</evidence>
<dbReference type="Gene3D" id="3.90.1150.10">
    <property type="entry name" value="Aspartate Aminotransferase, domain 1"/>
    <property type="match status" value="1"/>
</dbReference>
<evidence type="ECO:0000256" key="10">
    <source>
        <dbReference type="ARBA" id="ARBA00033381"/>
    </source>
</evidence>
<dbReference type="EC" id="2.3.1.47" evidence="5"/>
<protein>
    <recommendedName>
        <fullName evidence="5">8-amino-7-oxononanoate synthase</fullName>
        <ecNumber evidence="5">2.3.1.47</ecNumber>
    </recommendedName>
    <alternativeName>
        <fullName evidence="9">7-keto-8-amino-pelargonic acid synthase</fullName>
    </alternativeName>
    <alternativeName>
        <fullName evidence="10">8-amino-7-ketopelargonate synthase</fullName>
    </alternativeName>
</protein>
<keyword evidence="6" id="KW-0808">Transferase</keyword>
<evidence type="ECO:0000313" key="14">
    <source>
        <dbReference type="EMBL" id="QQO84249.1"/>
    </source>
</evidence>
<dbReference type="EMBL" id="CP032664">
    <property type="protein sequence ID" value="QQO84249.1"/>
    <property type="molecule type" value="Genomic_DNA"/>
</dbReference>
<evidence type="ECO:0000256" key="6">
    <source>
        <dbReference type="ARBA" id="ARBA00022679"/>
    </source>
</evidence>
<organism evidence="14">
    <name type="scientific">Shewanella algae</name>
    <dbReference type="NCBI Taxonomy" id="38313"/>
    <lineage>
        <taxon>Bacteria</taxon>
        <taxon>Pseudomonadati</taxon>
        <taxon>Pseudomonadota</taxon>
        <taxon>Gammaproteobacteria</taxon>
        <taxon>Alteromonadales</taxon>
        <taxon>Shewanellaceae</taxon>
        <taxon>Shewanella</taxon>
    </lineage>
</organism>
<reference evidence="14" key="1">
    <citation type="submission" date="2018-09" db="EMBL/GenBank/DDBJ databases">
        <title>Genome sequencing and analysis.</title>
        <authorList>
            <person name="Huang Y.-T."/>
        </authorList>
    </citation>
    <scope>NUCLEOTIDE SEQUENCE</scope>
    <source>
        <strain evidence="14">HIDE</strain>
    </source>
</reference>
<dbReference type="InterPro" id="IPR004839">
    <property type="entry name" value="Aminotransferase_I/II_large"/>
</dbReference>
<dbReference type="PANTHER" id="PTHR13693">
    <property type="entry name" value="CLASS II AMINOTRANSFERASE/8-AMINO-7-OXONONANOATE SYNTHASE"/>
    <property type="match status" value="1"/>
</dbReference>
<gene>
    <name evidence="14" type="ORF">D7032_13910</name>
</gene>
<evidence type="ECO:0000256" key="12">
    <source>
        <dbReference type="RuleBase" id="RU003693"/>
    </source>
</evidence>
<dbReference type="PROSITE" id="PS00599">
    <property type="entry name" value="AA_TRANSFER_CLASS_2"/>
    <property type="match status" value="1"/>
</dbReference>
<sequence length="381" mass="40707">MTSLLDKMARRREELMRGGLLRQRRCFAAAPGRERLLHPVAHATDSGKPLLDFAANDYLGLARHPKVISALAKGAEIYGCGSGASPLVSGYSEAHLKLEQGLCRALGAEAALLFSCGFAANTALMKTLFSAEDTVIADKLVHASMIDGLRDSKAKIRRFAHNDMAAATTLLARHPGSAVLTETVFSMDGDRAPLGKLSHLCQEHGSPLILDDAHGFGLFESSSLPVFARLVTFGKALGGQGAAIVGSQELIDYLVANAREYIYSTALSPACCMGVLKALELIQQEPLLERLNANIALFRRSCQEAGISLMPSESPIQPLLVGESDRCMALAARLLERGFLVGAIRPPTVPKGSARLRITLSAEHREQDILALASALAELMA</sequence>
<dbReference type="AlphaFoldDB" id="A0A7T8ED59"/>
<dbReference type="GO" id="GO:0030170">
    <property type="term" value="F:pyridoxal phosphate binding"/>
    <property type="evidence" value="ECO:0007669"/>
    <property type="project" value="InterPro"/>
</dbReference>
<feature type="domain" description="Aminotransferase class I/classII large" evidence="13">
    <location>
        <begin position="49"/>
        <end position="376"/>
    </location>
</feature>
<dbReference type="InterPro" id="IPR015422">
    <property type="entry name" value="PyrdxlP-dep_Trfase_small"/>
</dbReference>
<comment type="pathway">
    <text evidence="2">Cofactor biosynthesis; biotin biosynthesis.</text>
</comment>
<evidence type="ECO:0000256" key="3">
    <source>
        <dbReference type="ARBA" id="ARBA00010008"/>
    </source>
</evidence>
<evidence type="ECO:0000256" key="8">
    <source>
        <dbReference type="ARBA" id="ARBA00022898"/>
    </source>
</evidence>
<dbReference type="GO" id="GO:0008710">
    <property type="term" value="F:8-amino-7-oxononanoate synthase activity"/>
    <property type="evidence" value="ECO:0007669"/>
    <property type="project" value="UniProtKB-EC"/>
</dbReference>
<keyword evidence="7" id="KW-0093">Biotin biosynthesis</keyword>
<evidence type="ECO:0000256" key="5">
    <source>
        <dbReference type="ARBA" id="ARBA00013187"/>
    </source>
</evidence>
<dbReference type="GO" id="GO:0009102">
    <property type="term" value="P:biotin biosynthetic process"/>
    <property type="evidence" value="ECO:0007669"/>
    <property type="project" value="UniProtKB-KW"/>
</dbReference>
<dbReference type="RefSeq" id="WP_208162373.1">
    <property type="nucleotide sequence ID" value="NZ_CP032664.1"/>
</dbReference>
<accession>A0A7T8ED59</accession>
<dbReference type="PANTHER" id="PTHR13693:SF100">
    <property type="entry name" value="8-AMINO-7-OXONONANOATE SYNTHASE"/>
    <property type="match status" value="1"/>
</dbReference>
<dbReference type="InterPro" id="IPR015421">
    <property type="entry name" value="PyrdxlP-dep_Trfase_major"/>
</dbReference>
<comment type="similarity">
    <text evidence="3">Belongs to the class-II pyridoxal-phosphate-dependent aminotransferase family. BioF subfamily.</text>
</comment>
<proteinExistence type="inferred from homology"/>
<evidence type="ECO:0000259" key="13">
    <source>
        <dbReference type="Pfam" id="PF00155"/>
    </source>
</evidence>
<dbReference type="Gene3D" id="3.40.640.10">
    <property type="entry name" value="Type I PLP-dependent aspartate aminotransferase-like (Major domain)"/>
    <property type="match status" value="1"/>
</dbReference>